<keyword evidence="18" id="KW-0175">Coiled coil</keyword>
<feature type="region of interest" description="Disordered" evidence="19">
    <location>
        <begin position="621"/>
        <end position="715"/>
    </location>
</feature>
<dbReference type="Gene3D" id="1.10.510.10">
    <property type="entry name" value="Transferase(Phosphotransferase) domain 1"/>
    <property type="match status" value="1"/>
</dbReference>
<dbReference type="Gene3D" id="2.130.10.10">
    <property type="entry name" value="YVTN repeat-like/Quinoprotein amine dehydrogenase"/>
    <property type="match status" value="1"/>
</dbReference>
<feature type="compositionally biased region" description="Acidic residues" evidence="19">
    <location>
        <begin position="700"/>
        <end position="710"/>
    </location>
</feature>
<evidence type="ECO:0000313" key="23">
    <source>
        <dbReference type="Proteomes" id="UP000299084"/>
    </source>
</evidence>
<dbReference type="AlphaFoldDB" id="A0A5N4DTU2"/>
<keyword evidence="11" id="KW-0227">DNA damage</keyword>
<dbReference type="CDD" id="cd21037">
    <property type="entry name" value="MLKL_NTD"/>
    <property type="match status" value="1"/>
</dbReference>
<accession>A0A5N4DTU2</accession>
<dbReference type="FunFam" id="2.130.10.10:FF:000598">
    <property type="entry name" value="E3 ubiquitin-protein ligase RFWD3 isoform X2"/>
    <property type="match status" value="1"/>
</dbReference>
<reference evidence="22 23" key="1">
    <citation type="journal article" date="2019" name="Mol. Ecol. Resour.">
        <title>Improving Illumina assemblies with Hi-C and long reads: an example with the North African dromedary.</title>
        <authorList>
            <person name="Elbers J.P."/>
            <person name="Rogers M.F."/>
            <person name="Perelman P.L."/>
            <person name="Proskuryakova A.A."/>
            <person name="Serdyukova N.A."/>
            <person name="Johnson W.E."/>
            <person name="Horin P."/>
            <person name="Corander J."/>
            <person name="Murphy D."/>
            <person name="Burger P.A."/>
        </authorList>
    </citation>
    <scope>NUCLEOTIDE SEQUENCE [LARGE SCALE GENOMIC DNA]</scope>
    <source>
        <strain evidence="22">Drom800</strain>
        <tissue evidence="22">Blood</tissue>
    </source>
</reference>
<dbReference type="InterPro" id="IPR054000">
    <property type="entry name" value="MLKL_N"/>
</dbReference>
<dbReference type="InterPro" id="IPR059179">
    <property type="entry name" value="MLKL-like_MCAfunc"/>
</dbReference>
<dbReference type="FunFam" id="3.30.200.20:FF:000437">
    <property type="entry name" value="Mixed lineage kinase domain-like pseudokinase"/>
    <property type="match status" value="1"/>
</dbReference>
<gene>
    <name evidence="22" type="ORF">Cadr_000011138</name>
</gene>
<evidence type="ECO:0000256" key="19">
    <source>
        <dbReference type="SAM" id="MobiDB-lite"/>
    </source>
</evidence>
<proteinExistence type="predicted"/>
<feature type="region of interest" description="Disordered" evidence="19">
    <location>
        <begin position="480"/>
        <end position="554"/>
    </location>
</feature>
<name>A0A5N4DTU2_CAMDR</name>
<evidence type="ECO:0000256" key="7">
    <source>
        <dbReference type="ARBA" id="ARBA00022574"/>
    </source>
</evidence>
<feature type="domain" description="RING-type" evidence="21">
    <location>
        <begin position="781"/>
        <end position="825"/>
    </location>
</feature>
<dbReference type="PANTHER" id="PTHR16047:SF7">
    <property type="entry name" value="E3 UBIQUITIN-PROTEIN LIGASE RFWD3"/>
    <property type="match status" value="1"/>
</dbReference>
<evidence type="ECO:0000256" key="9">
    <source>
        <dbReference type="ARBA" id="ARBA00022723"/>
    </source>
</evidence>
<keyword evidence="7" id="KW-0853">WD repeat</keyword>
<comment type="pathway">
    <text evidence="4">Protein modification; protein ubiquitination.</text>
</comment>
<evidence type="ECO:0000256" key="5">
    <source>
        <dbReference type="ARBA" id="ARBA00012483"/>
    </source>
</evidence>
<dbReference type="GO" id="GO:0016567">
    <property type="term" value="P:protein ubiquitination"/>
    <property type="evidence" value="ECO:0007669"/>
    <property type="project" value="InterPro"/>
</dbReference>
<dbReference type="GO" id="GO:0005776">
    <property type="term" value="C:autophagosome"/>
    <property type="evidence" value="ECO:0007669"/>
    <property type="project" value="UniProtKB-SubCell"/>
</dbReference>
<keyword evidence="9" id="KW-0479">Metal-binding</keyword>
<sequence length="1267" mass="142284">MDQLGQIISLGQLIYKQTEEMKYCQKQCQRLGNRVHGLLQPLQMLQAQGERNLSPQITIALSHFQAALEEAKERIDKFSNKSNIHKFLTAGQDRILFSGVNKSLRDAWEELSLLLQVHQWRHTSSISPGAAWQQEDQQDAEEDRQVIERLRSGNEIIETLRQLENTMKETTETVRSWMRSDSQKPKNILEDQIKEIKKEELPEADWILRRENELSTLYEGEYHKSPVAIKVFKPRDIGIVRHTFNNEIRTMKKFDSPNILRMFGICIDETAFGFFPSVTPSQLSIVMEYCERGTLRELLDKEKDLTLAMRIILVLGAARGLYRLHHSETPAELHRNISSTSFLVTKDYKVKLAGFELSKTQTSISRQTKGKEAERVSSAVYVSPQRLKNVYDKYDIKAEIYSFGIVLWEIATGKIPFEGCDSKKIYQLVAVKRYQEPLGEDCPFQLLEIIDDCRAYDPSRRPFVKVMAHEAMECDLQVQSDHAAEQPAPAEVVSGQGGPPLLQPPPDEVVSSQEGPPLLQPPPDEVVSSQGGPPLLQPPPDEVVSSQGGPPLLQPAPQVSIDLTGEVELSGEENVQIIGPGASEEQRQGSDANHTVRVSSLDSMNSFISGLQRLHGMLEFLRPPSDRNVGPVRVRRRRNSASRRARAGGSQRTNSARLRAPLDAYFQVSRTQPHSPTTSYDSETRNPVSVDLQGSGSSDSDSDSSTEYEEGVVQTEEPRAVVLEGEYFIRMIHKANIQKGLKPWGWRRCEENLSCLLNKQSPKKFNSLLPSSTEEEEGDTCTICLEQWTNAGDHRLSALRCGHLFGYKCISKWLKGQARKCPQCNKKAKHSDIVVLYARTLRALDTSEQELMKSSLQKEQMLRKQAELESAQCRLRLQVLTDECTKLHSRVQDLQKLIVQHRDQISQQPRGSQARSLSCLPSSQSQHKYHFQKTFTVSQTGNCRIMTFCDALSCLVVSQPSPQASFLPGFGVKMLSTANMKSSQYIPMHGKQIRGLAFSRQSKGLLLSASLDNTVKLTSLETNTVVQTYNAGRPVWSCCWCLDENNYIYAGLVNGSIMVYDLRNTSCHIQELVPQKARCPLVSLSYIPRAASATFPYGGVLAGTLENASFWELKMGFTHWPHVLPMEPGGCIDFQTESSTRHCLVTYRPDKNHTTLRSVLMEMSYKLDDAGEPVCSCHPVQTFLGGPTCKLLTKSAIFQNPENDGSILVCTGDEASNSALLWDAGSGSLLQDLQADQPVLDICSFGVNHNSYLATLTEKMVHIYRWE</sequence>
<dbReference type="SUPFAM" id="SSF50978">
    <property type="entry name" value="WD40 repeat-like"/>
    <property type="match status" value="1"/>
</dbReference>
<evidence type="ECO:0000256" key="12">
    <source>
        <dbReference type="ARBA" id="ARBA00022771"/>
    </source>
</evidence>
<dbReference type="PROSITE" id="PS50011">
    <property type="entry name" value="PROTEIN_KINASE_DOM"/>
    <property type="match status" value="1"/>
</dbReference>
<dbReference type="InterPro" id="IPR037381">
    <property type="entry name" value="RFWD3"/>
</dbReference>
<dbReference type="InterPro" id="IPR001245">
    <property type="entry name" value="Ser-Thr/Tyr_kinase_cat_dom"/>
</dbReference>
<dbReference type="Proteomes" id="UP000299084">
    <property type="component" value="Unassembled WGS sequence"/>
</dbReference>
<evidence type="ECO:0000256" key="3">
    <source>
        <dbReference type="ARBA" id="ARBA00004419"/>
    </source>
</evidence>
<keyword evidence="23" id="KW-1185">Reference proteome</keyword>
<dbReference type="InterPro" id="IPR011009">
    <property type="entry name" value="Kinase-like_dom_sf"/>
</dbReference>
<comment type="subcellular location">
    <subcellularLocation>
        <location evidence="3">Cytoplasmic vesicle</location>
        <location evidence="3">Autophagosome</location>
    </subcellularLocation>
    <subcellularLocation>
        <location evidence="2">Nucleus</location>
        <location evidence="2">PML body</location>
    </subcellularLocation>
</comment>
<evidence type="ECO:0000256" key="17">
    <source>
        <dbReference type="PROSITE-ProRule" id="PRU00175"/>
    </source>
</evidence>
<evidence type="ECO:0000256" key="1">
    <source>
        <dbReference type="ARBA" id="ARBA00000900"/>
    </source>
</evidence>
<dbReference type="Pfam" id="PF13639">
    <property type="entry name" value="zf-RING_2"/>
    <property type="match status" value="1"/>
</dbReference>
<dbReference type="SMART" id="SM00320">
    <property type="entry name" value="WD40"/>
    <property type="match status" value="2"/>
</dbReference>
<evidence type="ECO:0000313" key="22">
    <source>
        <dbReference type="EMBL" id="KAB1274390.1"/>
    </source>
</evidence>
<feature type="coiled-coil region" evidence="18">
    <location>
        <begin position="863"/>
        <end position="897"/>
    </location>
</feature>
<evidence type="ECO:0000256" key="16">
    <source>
        <dbReference type="ARBA" id="ARBA00023242"/>
    </source>
</evidence>
<dbReference type="InterPro" id="IPR001841">
    <property type="entry name" value="Znf_RING"/>
</dbReference>
<evidence type="ECO:0000256" key="8">
    <source>
        <dbReference type="ARBA" id="ARBA00022679"/>
    </source>
</evidence>
<evidence type="ECO:0000259" key="20">
    <source>
        <dbReference type="PROSITE" id="PS50011"/>
    </source>
</evidence>
<evidence type="ECO:0000256" key="13">
    <source>
        <dbReference type="ARBA" id="ARBA00022786"/>
    </source>
</evidence>
<keyword evidence="8" id="KW-0808">Transferase</keyword>
<dbReference type="InterPro" id="IPR000719">
    <property type="entry name" value="Prot_kinase_dom"/>
</dbReference>
<dbReference type="GO" id="GO:0008270">
    <property type="term" value="F:zinc ion binding"/>
    <property type="evidence" value="ECO:0007669"/>
    <property type="project" value="UniProtKB-KW"/>
</dbReference>
<dbReference type="CDD" id="cd16450">
    <property type="entry name" value="mRING-C3HGC3_RFWD3"/>
    <property type="match status" value="1"/>
</dbReference>
<dbReference type="InterPro" id="IPR015943">
    <property type="entry name" value="WD40/YVTN_repeat-like_dom_sf"/>
</dbReference>
<dbReference type="GO" id="GO:0016605">
    <property type="term" value="C:PML body"/>
    <property type="evidence" value="ECO:0007669"/>
    <property type="project" value="UniProtKB-SubCell"/>
</dbReference>
<dbReference type="GO" id="GO:0061630">
    <property type="term" value="F:ubiquitin protein ligase activity"/>
    <property type="evidence" value="ECO:0007669"/>
    <property type="project" value="UniProtKB-EC"/>
</dbReference>
<dbReference type="InterPro" id="IPR013083">
    <property type="entry name" value="Znf_RING/FYVE/PHD"/>
</dbReference>
<feature type="compositionally biased region" description="Basic residues" evidence="19">
    <location>
        <begin position="633"/>
        <end position="646"/>
    </location>
</feature>
<protein>
    <recommendedName>
        <fullName evidence="5">RING-type E3 ubiquitin transferase</fullName>
        <ecNumber evidence="5">2.3.2.27</ecNumber>
    </recommendedName>
</protein>
<keyword evidence="10" id="KW-0677">Repeat</keyword>
<dbReference type="InterPro" id="IPR036537">
    <property type="entry name" value="Adaptor_Cbl_N_dom_sf"/>
</dbReference>
<dbReference type="Gene3D" id="3.30.200.20">
    <property type="entry name" value="Phosphorylase Kinase, domain 1"/>
    <property type="match status" value="1"/>
</dbReference>
<dbReference type="InterPro" id="IPR056527">
    <property type="entry name" value="WD40_RFWD3"/>
</dbReference>
<feature type="compositionally biased region" description="Polar residues" evidence="19">
    <location>
        <begin position="668"/>
        <end position="687"/>
    </location>
</feature>
<dbReference type="PROSITE" id="PS50089">
    <property type="entry name" value="ZF_RING_2"/>
    <property type="match status" value="1"/>
</dbReference>
<evidence type="ECO:0000256" key="6">
    <source>
        <dbReference type="ARBA" id="ARBA00022490"/>
    </source>
</evidence>
<dbReference type="Gene3D" id="1.20.930.20">
    <property type="entry name" value="Adaptor protein Cbl, N-terminal domain"/>
    <property type="match status" value="1"/>
</dbReference>
<evidence type="ECO:0000256" key="11">
    <source>
        <dbReference type="ARBA" id="ARBA00022763"/>
    </source>
</evidence>
<keyword evidence="15" id="KW-0234">DNA repair</keyword>
<dbReference type="GO" id="GO:0005524">
    <property type="term" value="F:ATP binding"/>
    <property type="evidence" value="ECO:0007669"/>
    <property type="project" value="InterPro"/>
</dbReference>
<dbReference type="EC" id="2.3.2.27" evidence="5"/>
<comment type="caution">
    <text evidence="22">The sequence shown here is derived from an EMBL/GenBank/DDBJ whole genome shotgun (WGS) entry which is preliminary data.</text>
</comment>
<dbReference type="EMBL" id="JWIN03000009">
    <property type="protein sequence ID" value="KAB1274390.1"/>
    <property type="molecule type" value="Genomic_DNA"/>
</dbReference>
<evidence type="ECO:0000256" key="10">
    <source>
        <dbReference type="ARBA" id="ARBA00022737"/>
    </source>
</evidence>
<dbReference type="PANTHER" id="PTHR16047">
    <property type="entry name" value="RFWD3 PROTEIN"/>
    <property type="match status" value="1"/>
</dbReference>
<evidence type="ECO:0000259" key="21">
    <source>
        <dbReference type="PROSITE" id="PS50089"/>
    </source>
</evidence>
<keyword evidence="6" id="KW-0963">Cytoplasm</keyword>
<keyword evidence="16" id="KW-0539">Nucleus</keyword>
<dbReference type="GO" id="GO:0004672">
    <property type="term" value="F:protein kinase activity"/>
    <property type="evidence" value="ECO:0007669"/>
    <property type="project" value="InterPro"/>
</dbReference>
<feature type="domain" description="Protein kinase" evidence="20">
    <location>
        <begin position="190"/>
        <end position="472"/>
    </location>
</feature>
<keyword evidence="13" id="KW-0833">Ubl conjugation pathway</keyword>
<dbReference type="Pfam" id="PF23419">
    <property type="entry name" value="WD40_RFWD3"/>
    <property type="match status" value="1"/>
</dbReference>
<dbReference type="SUPFAM" id="SSF57850">
    <property type="entry name" value="RING/U-box"/>
    <property type="match status" value="1"/>
</dbReference>
<evidence type="ECO:0000256" key="15">
    <source>
        <dbReference type="ARBA" id="ARBA00023204"/>
    </source>
</evidence>
<dbReference type="Gene3D" id="3.30.40.10">
    <property type="entry name" value="Zinc/RING finger domain, C3HC4 (zinc finger)"/>
    <property type="match status" value="1"/>
</dbReference>
<dbReference type="InterPro" id="IPR036322">
    <property type="entry name" value="WD40_repeat_dom_sf"/>
</dbReference>
<dbReference type="Pfam" id="PF22215">
    <property type="entry name" value="MLKL_N"/>
    <property type="match status" value="1"/>
</dbReference>
<dbReference type="GO" id="GO:0007166">
    <property type="term" value="P:cell surface receptor signaling pathway"/>
    <property type="evidence" value="ECO:0007669"/>
    <property type="project" value="InterPro"/>
</dbReference>
<dbReference type="GO" id="GO:0036297">
    <property type="term" value="P:interstrand cross-link repair"/>
    <property type="evidence" value="ECO:0007669"/>
    <property type="project" value="InterPro"/>
</dbReference>
<dbReference type="SMART" id="SM00184">
    <property type="entry name" value="RING"/>
    <property type="match status" value="1"/>
</dbReference>
<dbReference type="SUPFAM" id="SSF56112">
    <property type="entry name" value="Protein kinase-like (PK-like)"/>
    <property type="match status" value="1"/>
</dbReference>
<comment type="catalytic activity">
    <reaction evidence="1">
        <text>S-ubiquitinyl-[E2 ubiquitin-conjugating enzyme]-L-cysteine + [acceptor protein]-L-lysine = [E2 ubiquitin-conjugating enzyme]-L-cysteine + N(6)-ubiquitinyl-[acceptor protein]-L-lysine.</text>
        <dbReference type="EC" id="2.3.2.27"/>
    </reaction>
</comment>
<evidence type="ECO:0000256" key="14">
    <source>
        <dbReference type="ARBA" id="ARBA00022833"/>
    </source>
</evidence>
<evidence type="ECO:0000256" key="18">
    <source>
        <dbReference type="SAM" id="Coils"/>
    </source>
</evidence>
<dbReference type="InterPro" id="IPR001680">
    <property type="entry name" value="WD40_rpt"/>
</dbReference>
<evidence type="ECO:0000256" key="4">
    <source>
        <dbReference type="ARBA" id="ARBA00004906"/>
    </source>
</evidence>
<dbReference type="Pfam" id="PF07714">
    <property type="entry name" value="PK_Tyr_Ser-Thr"/>
    <property type="match status" value="1"/>
</dbReference>
<keyword evidence="12 17" id="KW-0863">Zinc-finger</keyword>
<keyword evidence="14" id="KW-0862">Zinc</keyword>
<dbReference type="FunFam" id="1.10.510.10:FF:000663">
    <property type="entry name" value="Mixed lineage kinase domain-like pseudokinase"/>
    <property type="match status" value="1"/>
</dbReference>
<organism evidence="22 23">
    <name type="scientific">Camelus dromedarius</name>
    <name type="common">Dromedary</name>
    <name type="synonym">Arabian camel</name>
    <dbReference type="NCBI Taxonomy" id="9838"/>
    <lineage>
        <taxon>Eukaryota</taxon>
        <taxon>Metazoa</taxon>
        <taxon>Chordata</taxon>
        <taxon>Craniata</taxon>
        <taxon>Vertebrata</taxon>
        <taxon>Euteleostomi</taxon>
        <taxon>Mammalia</taxon>
        <taxon>Eutheria</taxon>
        <taxon>Laurasiatheria</taxon>
        <taxon>Artiodactyla</taxon>
        <taxon>Tylopoda</taxon>
        <taxon>Camelidae</taxon>
        <taxon>Camelus</taxon>
    </lineage>
</organism>
<evidence type="ECO:0000256" key="2">
    <source>
        <dbReference type="ARBA" id="ARBA00004322"/>
    </source>
</evidence>